<dbReference type="GO" id="GO:0005634">
    <property type="term" value="C:nucleus"/>
    <property type="evidence" value="ECO:0007669"/>
    <property type="project" value="TreeGrafter"/>
</dbReference>
<protein>
    <submittedName>
        <fullName evidence="4">F-box/kelch-repeat protein</fullName>
    </submittedName>
</protein>
<dbReference type="SUPFAM" id="SSF117281">
    <property type="entry name" value="Kelch motif"/>
    <property type="match status" value="1"/>
</dbReference>
<feature type="region of interest" description="Disordered" evidence="3">
    <location>
        <begin position="62"/>
        <end position="84"/>
    </location>
</feature>
<dbReference type="EMBL" id="JAAIUW010000003">
    <property type="protein sequence ID" value="KAF7838440.1"/>
    <property type="molecule type" value="Genomic_DNA"/>
</dbReference>
<evidence type="ECO:0000256" key="2">
    <source>
        <dbReference type="ARBA" id="ARBA00022737"/>
    </source>
</evidence>
<evidence type="ECO:0000256" key="1">
    <source>
        <dbReference type="ARBA" id="ARBA00022441"/>
    </source>
</evidence>
<dbReference type="AlphaFoldDB" id="A0A835CF61"/>
<reference evidence="4" key="1">
    <citation type="submission" date="2020-09" db="EMBL/GenBank/DDBJ databases">
        <title>Genome-Enabled Discovery of Anthraquinone Biosynthesis in Senna tora.</title>
        <authorList>
            <person name="Kang S.-H."/>
            <person name="Pandey R.P."/>
            <person name="Lee C.-M."/>
            <person name="Sim J.-S."/>
            <person name="Jeong J.-T."/>
            <person name="Choi B.-S."/>
            <person name="Jung M."/>
            <person name="Ginzburg D."/>
            <person name="Zhao K."/>
            <person name="Won S.Y."/>
            <person name="Oh T.-J."/>
            <person name="Yu Y."/>
            <person name="Kim N.-H."/>
            <person name="Lee O.R."/>
            <person name="Lee T.-H."/>
            <person name="Bashyal P."/>
            <person name="Kim T.-S."/>
            <person name="Lee W.-H."/>
            <person name="Kawkins C."/>
            <person name="Kim C.-K."/>
            <person name="Kim J.S."/>
            <person name="Ahn B.O."/>
            <person name="Rhee S.Y."/>
            <person name="Sohng J.K."/>
        </authorList>
    </citation>
    <scope>NUCLEOTIDE SEQUENCE</scope>
    <source>
        <tissue evidence="4">Leaf</tissue>
    </source>
</reference>
<evidence type="ECO:0000313" key="5">
    <source>
        <dbReference type="Proteomes" id="UP000634136"/>
    </source>
</evidence>
<proteinExistence type="predicted"/>
<dbReference type="Pfam" id="PF01344">
    <property type="entry name" value="Kelch_1"/>
    <property type="match status" value="2"/>
</dbReference>
<dbReference type="Proteomes" id="UP000634136">
    <property type="component" value="Unassembled WGS sequence"/>
</dbReference>
<evidence type="ECO:0000313" key="4">
    <source>
        <dbReference type="EMBL" id="KAF7838440.1"/>
    </source>
</evidence>
<keyword evidence="2" id="KW-0677">Repeat</keyword>
<dbReference type="SMART" id="SM00612">
    <property type="entry name" value="Kelch"/>
    <property type="match status" value="3"/>
</dbReference>
<name>A0A835CF61_9FABA</name>
<dbReference type="OrthoDB" id="191037at2759"/>
<sequence length="476" mass="52893">MNLSIFQGVFCHDLYVVGSLLSQVGFNRPIPVKYMNRKMLEGSSSLVSRELPNSCNEEKRLAYDTQSGRDLSGNKHPREEEGEGEEVVRKLCKLADDTKEEEKQIAKVSYDISLSENKIRNVDDPSDINLLFTNIDRDMSLQCLIRCTRADHPIIASLNSGFRSVIRSGELYKLRREASIVEYWLYISCGLSEWEAYAPNEGRWVTLPILPASACFLCSDKESQAVGTDLLVFGKDIMASVIYKYSILTNSWSHGTSMNFPRCLFASGSLGEIAIVAGGCDALGNITNVAELYNSGTQTWEILPSMKFTRKMCAGAFMDGKFYVIGGISKVNTPQLTSGEEFDLNTRTWRCIPDMFPRNGGSVVNSTSEAPPLIAVVDNQLYAADYAEEVVRRYIKELNSWVSIGGLPRRVTSTKGWGLAFWACGDQLIVIGGPKVHEGRFIEVYGCVPGDDALEWNLLARRHSGNFVYNCAVMGC</sequence>
<dbReference type="Gene3D" id="2.120.10.80">
    <property type="entry name" value="Kelch-type beta propeller"/>
    <property type="match status" value="1"/>
</dbReference>
<keyword evidence="5" id="KW-1185">Reference proteome</keyword>
<dbReference type="PANTHER" id="PTHR46122:SF9">
    <property type="entry name" value="F-BOX_KELCH-REPEAT PROTEIN"/>
    <property type="match status" value="1"/>
</dbReference>
<keyword evidence="1" id="KW-0880">Kelch repeat</keyword>
<dbReference type="InterPro" id="IPR052439">
    <property type="entry name" value="F-box/Kelch-repeat"/>
</dbReference>
<accession>A0A835CF61</accession>
<comment type="caution">
    <text evidence="4">The sequence shown here is derived from an EMBL/GenBank/DDBJ whole genome shotgun (WGS) entry which is preliminary data.</text>
</comment>
<gene>
    <name evidence="4" type="ORF">G2W53_006922</name>
</gene>
<evidence type="ECO:0000256" key="3">
    <source>
        <dbReference type="SAM" id="MobiDB-lite"/>
    </source>
</evidence>
<dbReference type="InterPro" id="IPR006652">
    <property type="entry name" value="Kelch_1"/>
</dbReference>
<dbReference type="InterPro" id="IPR015915">
    <property type="entry name" value="Kelch-typ_b-propeller"/>
</dbReference>
<dbReference type="FunFam" id="2.120.10.80:FF:000007">
    <property type="entry name" value="F-box/kelch-repeat protein SKIP11"/>
    <property type="match status" value="1"/>
</dbReference>
<organism evidence="4 5">
    <name type="scientific">Senna tora</name>
    <dbReference type="NCBI Taxonomy" id="362788"/>
    <lineage>
        <taxon>Eukaryota</taxon>
        <taxon>Viridiplantae</taxon>
        <taxon>Streptophyta</taxon>
        <taxon>Embryophyta</taxon>
        <taxon>Tracheophyta</taxon>
        <taxon>Spermatophyta</taxon>
        <taxon>Magnoliopsida</taxon>
        <taxon>eudicotyledons</taxon>
        <taxon>Gunneridae</taxon>
        <taxon>Pentapetalae</taxon>
        <taxon>rosids</taxon>
        <taxon>fabids</taxon>
        <taxon>Fabales</taxon>
        <taxon>Fabaceae</taxon>
        <taxon>Caesalpinioideae</taxon>
        <taxon>Cassia clade</taxon>
        <taxon>Senna</taxon>
    </lineage>
</organism>
<dbReference type="PANTHER" id="PTHR46122">
    <property type="entry name" value="GALACTOSE OXIDASE/KELCH REPEAT PROTEIN-RELATED"/>
    <property type="match status" value="1"/>
</dbReference>